<evidence type="ECO:0000313" key="4">
    <source>
        <dbReference type="Proteomes" id="UP000028828"/>
    </source>
</evidence>
<reference evidence="3 4" key="1">
    <citation type="submission" date="2014-03" db="EMBL/GenBank/DDBJ databases">
        <authorList>
            <person name="Sibley D."/>
            <person name="Venepally P."/>
            <person name="Karamycheva S."/>
            <person name="Hadjithomas M."/>
            <person name="Khan A."/>
            <person name="Brunk B."/>
            <person name="Roos D."/>
            <person name="Caler E."/>
            <person name="Lorenzi H."/>
        </authorList>
    </citation>
    <scope>NUCLEOTIDE SEQUENCE [LARGE SCALE GENOMIC DNA]</scope>
    <source>
        <strain evidence="4">p89</strain>
    </source>
</reference>
<accession>A0A086JFM4</accession>
<gene>
    <name evidence="3" type="ORF">TGP89_291340A</name>
</gene>
<keyword evidence="1" id="KW-0175">Coiled coil</keyword>
<feature type="coiled-coil region" evidence="1">
    <location>
        <begin position="245"/>
        <end position="272"/>
    </location>
</feature>
<evidence type="ECO:0000256" key="1">
    <source>
        <dbReference type="SAM" id="Coils"/>
    </source>
</evidence>
<dbReference type="Proteomes" id="UP000028828">
    <property type="component" value="Unassembled WGS sequence"/>
</dbReference>
<feature type="non-terminal residue" evidence="3">
    <location>
        <position position="274"/>
    </location>
</feature>
<proteinExistence type="predicted"/>
<feature type="region of interest" description="Disordered" evidence="2">
    <location>
        <begin position="120"/>
        <end position="141"/>
    </location>
</feature>
<dbReference type="OrthoDB" id="10443881at2759"/>
<dbReference type="AlphaFoldDB" id="A0A086JFM4"/>
<evidence type="ECO:0000256" key="2">
    <source>
        <dbReference type="SAM" id="MobiDB-lite"/>
    </source>
</evidence>
<dbReference type="VEuPathDB" id="ToxoDB:TGP89_291340A"/>
<evidence type="ECO:0000313" key="3">
    <source>
        <dbReference type="EMBL" id="KFG30942.1"/>
    </source>
</evidence>
<organism evidence="3 4">
    <name type="scientific">Toxoplasma gondii p89</name>
    <dbReference type="NCBI Taxonomy" id="943119"/>
    <lineage>
        <taxon>Eukaryota</taxon>
        <taxon>Sar</taxon>
        <taxon>Alveolata</taxon>
        <taxon>Apicomplexa</taxon>
        <taxon>Conoidasida</taxon>
        <taxon>Coccidia</taxon>
        <taxon>Eucoccidiorida</taxon>
        <taxon>Eimeriorina</taxon>
        <taxon>Sarcocystidae</taxon>
        <taxon>Toxoplasma</taxon>
    </lineage>
</organism>
<comment type="caution">
    <text evidence="3">The sequence shown here is derived from an EMBL/GenBank/DDBJ whole genome shotgun (WGS) entry which is preliminary data.</text>
</comment>
<name>A0A086JFM4_TOXGO</name>
<sequence length="274" mass="29958">MSSSTEEEALNAALLRSRQTKRDISDFLQELEIDKGACGAQWTADQGGLANALVSDSANVPPLLREIATASPLSLGFPPAPQNSSTAGVFVDGSVDGTTLLSSVVKNYLQDKGSRVVFHPCSGGASGGTSPNKRKTETNKAKKEETDFFELDTGPLAQLDWITEDEGCLFSPLTKQADVGENSKEADEIVARDRLGVQEPGTSTVVQLLTAEREAVLRQENLISKEEFTLQLKVADELLAGWRVVERLDLAIEQRESQLRNLKVEIRRTRERMR</sequence>
<protein>
    <submittedName>
        <fullName evidence="3">Uncharacterized protein</fullName>
    </submittedName>
</protein>
<dbReference type="EMBL" id="AEYI02002009">
    <property type="protein sequence ID" value="KFG30942.1"/>
    <property type="molecule type" value="Genomic_DNA"/>
</dbReference>